<evidence type="ECO:0000256" key="1">
    <source>
        <dbReference type="SAM" id="Coils"/>
    </source>
</evidence>
<evidence type="ECO:0000313" key="3">
    <source>
        <dbReference type="EMBL" id="TNV80860.1"/>
    </source>
</evidence>
<organism evidence="3 4">
    <name type="scientific">Halteria grandinella</name>
    <dbReference type="NCBI Taxonomy" id="5974"/>
    <lineage>
        <taxon>Eukaryota</taxon>
        <taxon>Sar</taxon>
        <taxon>Alveolata</taxon>
        <taxon>Ciliophora</taxon>
        <taxon>Intramacronucleata</taxon>
        <taxon>Spirotrichea</taxon>
        <taxon>Stichotrichia</taxon>
        <taxon>Sporadotrichida</taxon>
        <taxon>Halteriidae</taxon>
        <taxon>Halteria</taxon>
    </lineage>
</organism>
<dbReference type="SMART" id="SM00584">
    <property type="entry name" value="TLDc"/>
    <property type="match status" value="1"/>
</dbReference>
<feature type="coiled-coil region" evidence="1">
    <location>
        <begin position="295"/>
        <end position="329"/>
    </location>
</feature>
<protein>
    <recommendedName>
        <fullName evidence="2">TLDc domain-containing protein</fullName>
    </recommendedName>
</protein>
<evidence type="ECO:0000313" key="4">
    <source>
        <dbReference type="Proteomes" id="UP000785679"/>
    </source>
</evidence>
<gene>
    <name evidence="3" type="ORF">FGO68_gene9550</name>
</gene>
<dbReference type="AlphaFoldDB" id="A0A8J8NV60"/>
<feature type="coiled-coil region" evidence="1">
    <location>
        <begin position="357"/>
        <end position="384"/>
    </location>
</feature>
<evidence type="ECO:0000259" key="2">
    <source>
        <dbReference type="PROSITE" id="PS51886"/>
    </source>
</evidence>
<proteinExistence type="predicted"/>
<sequence>METYESEVTSHELMDQSKTPETCAVHSNQKVIFYCDSPKCPYFEAQNAYCKVCNDEKRHDHSVVLVTAQVQKFAKEWTDFFEKLSTINSLFDKIVSDYGDLLSLFNRVLTNGQGLSEFQNFLQSLSDFTKYARNYYDESVIPSLFKNDVVSLKQSQNQLHTFNYQIKKWEKKDILSDPPLIILWKHYSEVILDFQLQPHLENLNINSINLCLRMKLQKVQLEIVNLDMKNLFAQPIEFKLLQKESFNLNEEQSLILKELNAVPTLDINTKCVTLLGKIRSELDKVAAISMHLSSKQLFQQQQEEQQDQIQQLKRQFEKAQSEQISYQTQKYQEIYLEIEAMKSQISQTMSSEILKLNQNLIEQNQKLQQTIHKSSQLNEKQEEHQAIITDICSKFQESKLRIDFLSSWQPWSGSLIINASQIKTIEGYFKEVGKPSFSVSLLYRATRDGFGAKDFHRTCDNKGPTLTIIKTASDQIIGGYTSDEWDNSGGYKPSYDGWLFTIAYPHPFRRIEGDDNGIGCNEDVGAWFGFGDFAIEDNSNSNTESSVHDKDSGKSYEYGGVHLLNGEGETFFTTKEIEVYEVTYQ</sequence>
<feature type="domain" description="TLDc" evidence="2">
    <location>
        <begin position="415"/>
        <end position="583"/>
    </location>
</feature>
<dbReference type="PROSITE" id="PS51886">
    <property type="entry name" value="TLDC"/>
    <property type="match status" value="1"/>
</dbReference>
<dbReference type="Pfam" id="PF07534">
    <property type="entry name" value="TLD"/>
    <property type="match status" value="1"/>
</dbReference>
<dbReference type="InterPro" id="IPR006571">
    <property type="entry name" value="TLDc_dom"/>
</dbReference>
<keyword evidence="4" id="KW-1185">Reference proteome</keyword>
<name>A0A8J8NV60_HALGN</name>
<dbReference type="EMBL" id="RRYP01006924">
    <property type="protein sequence ID" value="TNV80860.1"/>
    <property type="molecule type" value="Genomic_DNA"/>
</dbReference>
<dbReference type="Proteomes" id="UP000785679">
    <property type="component" value="Unassembled WGS sequence"/>
</dbReference>
<accession>A0A8J8NV60</accession>
<reference evidence="3" key="1">
    <citation type="submission" date="2019-06" db="EMBL/GenBank/DDBJ databases">
        <authorList>
            <person name="Zheng W."/>
        </authorList>
    </citation>
    <scope>NUCLEOTIDE SEQUENCE</scope>
    <source>
        <strain evidence="3">QDHG01</strain>
    </source>
</reference>
<dbReference type="OrthoDB" id="25620at2759"/>
<keyword evidence="1" id="KW-0175">Coiled coil</keyword>
<comment type="caution">
    <text evidence="3">The sequence shown here is derived from an EMBL/GenBank/DDBJ whole genome shotgun (WGS) entry which is preliminary data.</text>
</comment>